<comment type="caution">
    <text evidence="1">The sequence shown here is derived from an EMBL/GenBank/DDBJ whole genome shotgun (WGS) entry which is preliminary data.</text>
</comment>
<gene>
    <name evidence="1" type="ORF">LV83_00963</name>
</gene>
<dbReference type="RefSeq" id="WP_111610388.1">
    <property type="nucleotide sequence ID" value="NZ_QLLK01000002.1"/>
</dbReference>
<dbReference type="PROSITE" id="PS51257">
    <property type="entry name" value="PROKAR_LIPOPROTEIN"/>
    <property type="match status" value="1"/>
</dbReference>
<accession>A0A327PWG6</accession>
<dbReference type="AlphaFoldDB" id="A0A327PWG6"/>
<proteinExistence type="predicted"/>
<sequence length="170" mass="18424">MRNIIVLLLVLMGFGSCTDSDQDLYTGQKLDFQLFKASDFDYSGTFSVRELIDGNLEATIQLVGERSSAATTFPAHLHHGDYTDPEAPMALMLTPVSGDDLQSKTVLGSLMDGTKLSFEDMKTFDGHVKVHLASEGPDYQVILVAGNVGSNVDEVGGFYADLMTICSPDF</sequence>
<protein>
    <recommendedName>
        <fullName evidence="3">CHRD domain-containing protein</fullName>
    </recommendedName>
</protein>
<keyword evidence="2" id="KW-1185">Reference proteome</keyword>
<evidence type="ECO:0000313" key="2">
    <source>
        <dbReference type="Proteomes" id="UP000249610"/>
    </source>
</evidence>
<evidence type="ECO:0008006" key="3">
    <source>
        <dbReference type="Google" id="ProtNLM"/>
    </source>
</evidence>
<dbReference type="OrthoDB" id="1451403at2"/>
<dbReference type="Proteomes" id="UP000249610">
    <property type="component" value="Unassembled WGS sequence"/>
</dbReference>
<name>A0A327PWG6_9BACT</name>
<evidence type="ECO:0000313" key="1">
    <source>
        <dbReference type="EMBL" id="RAI94056.1"/>
    </source>
</evidence>
<organism evidence="1 2">
    <name type="scientific">Algoriphagus yeomjeoni</name>
    <dbReference type="NCBI Taxonomy" id="291403"/>
    <lineage>
        <taxon>Bacteria</taxon>
        <taxon>Pseudomonadati</taxon>
        <taxon>Bacteroidota</taxon>
        <taxon>Cytophagia</taxon>
        <taxon>Cytophagales</taxon>
        <taxon>Cyclobacteriaceae</taxon>
        <taxon>Algoriphagus</taxon>
    </lineage>
</organism>
<dbReference type="EMBL" id="QLLK01000002">
    <property type="protein sequence ID" value="RAI94056.1"/>
    <property type="molecule type" value="Genomic_DNA"/>
</dbReference>
<reference evidence="1 2" key="1">
    <citation type="submission" date="2018-06" db="EMBL/GenBank/DDBJ databases">
        <title>Genomic Encyclopedia of Archaeal and Bacterial Type Strains, Phase II (KMG-II): from individual species to whole genera.</title>
        <authorList>
            <person name="Goeker M."/>
        </authorList>
    </citation>
    <scope>NUCLEOTIDE SEQUENCE [LARGE SCALE GENOMIC DNA]</scope>
    <source>
        <strain evidence="1 2">DSM 23446</strain>
    </source>
</reference>